<dbReference type="RefSeq" id="WP_048878090.1">
    <property type="nucleotide sequence ID" value="NZ_BANC01000025.1"/>
</dbReference>
<evidence type="ECO:0000313" key="3">
    <source>
        <dbReference type="Proteomes" id="UP000032668"/>
    </source>
</evidence>
<dbReference type="OrthoDB" id="9758757at2"/>
<sequence length="1013" mass="107115">MNFAAWLDRHRRSILVLATALALAGLSAALSLPIGLYPDASFPRVRVTIDAGSQSADQMVLEVTQPVEQAVRAVPGVVNVKSVTSRGSAMLTVDFAWGTNMTTATLGVNAALAQLVSRLPPGVSFTALRMQPNVFPFMAYALTSHSVSLVKMRNLAQYRLVPLLSGVPGIAHAQVQGGDTGEVEVSADPRRLAAYHLTLTDLVNAISGAASLQSVGRVEDHDLLYLLLANNTVHDVRDVKNIVLRAGPGYVLRLGDVAKVRLGVVPQFLDVDANGKQAVTLLLYQQQGSDMVSTAHAVEKALAGFQSQIPPGVTLSKWYDQSTLVLAAAGSVRDAILIGVVLAAIVLFLFLRNWRITLLAITIVPAALAASVLVLSMFGLSFNIMTLGGLAASVGLVIDDVIVMIEFIAHRSATGWREPGRLWVLRSGGAFFRPLAGSSAATLIVFVPLAFLSGVSGAFFKALSITVASTLIASWVLTALVVPLLAATLVNFERWTDPGEKGKGWLGQMHGRLLAGFFRRPALLTLPVLALLVAGLVSYRNVQTGFLPSLDEGGFVMDYLTAPGTSLTETVREMREIEAILRKDPAVANFSMRAGAGFGGDLAESNKGDFVIRLIPLSQRPSVDVVMNRIADEVIAKVPGVAIDPHQLMSDELGDMTGTPQPIDIKLSADTPAVLPATARRVAAAIAKIKGVDSIDDGVVPAGDAIEIHVDQTRAAALGLDPAKVTAMLKTAMDGTVAATFEGTNQLTGIRVRLDGAARMNSAALKQLPLSTPSGALVPLSSIASFTTISGQPEITRENLQQVVDVTARLNGRGLGAGIADVKRVLAQKGVLAPGVTYKLGGLYKQQQIAFAGLIRVFVAALLAEFILLLLLYERFLWVAAIICTSLLSTTAVFTGLYVTGVPLNITAMMGMVMIVGIATEMAIFFVSEAQQLLETRPAREAFAQAAANRLRPIAMTTLAAILTLMPLALDLGQGAGMQQPLAIAIIAGLLVQFPLVLLALPVLLLRFSKADK</sequence>
<dbReference type="Gene3D" id="3.30.70.1320">
    <property type="entry name" value="Multidrug efflux transporter AcrB pore domain like"/>
    <property type="match status" value="1"/>
</dbReference>
<comment type="caution">
    <text evidence="2">The sequence shown here is derived from an EMBL/GenBank/DDBJ whole genome shotgun (WGS) entry which is preliminary data.</text>
</comment>
<feature type="transmembrane region" description="Helical" evidence="1">
    <location>
        <begin position="358"/>
        <end position="378"/>
    </location>
</feature>
<dbReference type="EMBL" id="BANC01000025">
    <property type="protein sequence ID" value="GAN79650.1"/>
    <property type="molecule type" value="Genomic_DNA"/>
</dbReference>
<feature type="transmembrane region" description="Helical" evidence="1">
    <location>
        <begin position="430"/>
        <end position="452"/>
    </location>
</feature>
<dbReference type="Proteomes" id="UP000032668">
    <property type="component" value="Unassembled WGS sequence"/>
</dbReference>
<organism evidence="2 3">
    <name type="scientific">Acidocella aminolytica 101 = DSM 11237</name>
    <dbReference type="NCBI Taxonomy" id="1120923"/>
    <lineage>
        <taxon>Bacteria</taxon>
        <taxon>Pseudomonadati</taxon>
        <taxon>Pseudomonadota</taxon>
        <taxon>Alphaproteobacteria</taxon>
        <taxon>Acetobacterales</taxon>
        <taxon>Acidocellaceae</taxon>
        <taxon>Acidocella</taxon>
    </lineage>
</organism>
<dbReference type="Gene3D" id="1.20.1640.10">
    <property type="entry name" value="Multidrug efflux transporter AcrB transmembrane domain"/>
    <property type="match status" value="2"/>
</dbReference>
<proteinExistence type="predicted"/>
<dbReference type="Gene3D" id="3.30.2090.10">
    <property type="entry name" value="Multidrug efflux transporter AcrB TolC docking domain, DN and DC subdomains"/>
    <property type="match status" value="2"/>
</dbReference>
<feature type="transmembrane region" description="Helical" evidence="1">
    <location>
        <begin position="849"/>
        <end position="871"/>
    </location>
</feature>
<accession>A0A0D6PD31</accession>
<dbReference type="SUPFAM" id="SSF82866">
    <property type="entry name" value="Multidrug efflux transporter AcrB transmembrane domain"/>
    <property type="match status" value="2"/>
</dbReference>
<feature type="transmembrane region" description="Helical" evidence="1">
    <location>
        <begin position="982"/>
        <end position="1006"/>
    </location>
</feature>
<dbReference type="GO" id="GO:0042910">
    <property type="term" value="F:xenobiotic transmembrane transporter activity"/>
    <property type="evidence" value="ECO:0007669"/>
    <property type="project" value="TreeGrafter"/>
</dbReference>
<feature type="transmembrane region" description="Helical" evidence="1">
    <location>
        <begin position="878"/>
        <end position="900"/>
    </location>
</feature>
<dbReference type="InterPro" id="IPR027463">
    <property type="entry name" value="AcrB_DN_DC_subdom"/>
</dbReference>
<dbReference type="PRINTS" id="PR00702">
    <property type="entry name" value="ACRIFLAVINRP"/>
</dbReference>
<feature type="transmembrane region" description="Helical" evidence="1">
    <location>
        <begin position="472"/>
        <end position="492"/>
    </location>
</feature>
<dbReference type="PANTHER" id="PTHR32063">
    <property type="match status" value="1"/>
</dbReference>
<keyword evidence="1" id="KW-1133">Transmembrane helix</keyword>
<feature type="transmembrane region" description="Helical" evidence="1">
    <location>
        <begin position="906"/>
        <end position="930"/>
    </location>
</feature>
<reference evidence="2 3" key="1">
    <citation type="submission" date="2012-11" db="EMBL/GenBank/DDBJ databases">
        <title>Whole genome sequence of Acidocella aminolytica 101 = DSM 11237.</title>
        <authorList>
            <person name="Azuma Y."/>
            <person name="Higashiura N."/>
            <person name="Hirakawa H."/>
            <person name="Matsushita K."/>
        </authorList>
    </citation>
    <scope>NUCLEOTIDE SEQUENCE [LARGE SCALE GENOMIC DNA]</scope>
    <source>
        <strain evidence="3">101 / DSM 11237</strain>
    </source>
</reference>
<gene>
    <name evidence="2" type="ORF">Aam_025_038</name>
</gene>
<dbReference type="AlphaFoldDB" id="A0A0D6PD31"/>
<keyword evidence="3" id="KW-1185">Reference proteome</keyword>
<feature type="transmembrane region" description="Helical" evidence="1">
    <location>
        <begin position="384"/>
        <end position="409"/>
    </location>
</feature>
<dbReference type="SUPFAM" id="SSF82714">
    <property type="entry name" value="Multidrug efflux transporter AcrB TolC docking domain, DN and DC subdomains"/>
    <property type="match status" value="2"/>
</dbReference>
<protein>
    <submittedName>
        <fullName evidence="2">Efflux system protein/acriflavin resistance protein</fullName>
    </submittedName>
</protein>
<name>A0A0D6PD31_9PROT</name>
<keyword evidence="1" id="KW-0472">Membrane</keyword>
<dbReference type="InterPro" id="IPR001036">
    <property type="entry name" value="Acrflvin-R"/>
</dbReference>
<feature type="transmembrane region" description="Helical" evidence="1">
    <location>
        <begin position="513"/>
        <end position="539"/>
    </location>
</feature>
<keyword evidence="1" id="KW-0812">Transmembrane</keyword>
<dbReference type="STRING" id="1120923.SAMN02746095_01974"/>
<dbReference type="SUPFAM" id="SSF82693">
    <property type="entry name" value="Multidrug efflux transporter AcrB pore domain, PN1, PN2, PC1 and PC2 subdomains"/>
    <property type="match status" value="3"/>
</dbReference>
<dbReference type="Pfam" id="PF00873">
    <property type="entry name" value="ACR_tran"/>
    <property type="match status" value="1"/>
</dbReference>
<feature type="transmembrane region" description="Helical" evidence="1">
    <location>
        <begin position="951"/>
        <end position="970"/>
    </location>
</feature>
<dbReference type="Gene3D" id="3.30.70.1440">
    <property type="entry name" value="Multidrug efflux transporter AcrB pore domain"/>
    <property type="match status" value="1"/>
</dbReference>
<dbReference type="PANTHER" id="PTHR32063:SF0">
    <property type="entry name" value="SWARMING MOTILITY PROTEIN SWRC"/>
    <property type="match status" value="1"/>
</dbReference>
<dbReference type="GO" id="GO:0005886">
    <property type="term" value="C:plasma membrane"/>
    <property type="evidence" value="ECO:0007669"/>
    <property type="project" value="TreeGrafter"/>
</dbReference>
<evidence type="ECO:0000313" key="2">
    <source>
        <dbReference type="EMBL" id="GAN79650.1"/>
    </source>
</evidence>
<feature type="transmembrane region" description="Helical" evidence="1">
    <location>
        <begin position="335"/>
        <end position="351"/>
    </location>
</feature>
<evidence type="ECO:0000256" key="1">
    <source>
        <dbReference type="SAM" id="Phobius"/>
    </source>
</evidence>
<dbReference type="Gene3D" id="3.30.70.1430">
    <property type="entry name" value="Multidrug efflux transporter AcrB pore domain"/>
    <property type="match status" value="2"/>
</dbReference>